<organism evidence="3 4">
    <name type="scientific">Amycolatopsis magusensis</name>
    <dbReference type="NCBI Taxonomy" id="882444"/>
    <lineage>
        <taxon>Bacteria</taxon>
        <taxon>Bacillati</taxon>
        <taxon>Actinomycetota</taxon>
        <taxon>Actinomycetes</taxon>
        <taxon>Pseudonocardiales</taxon>
        <taxon>Pseudonocardiaceae</taxon>
        <taxon>Amycolatopsis</taxon>
    </lineage>
</organism>
<comment type="subcellular location">
    <subcellularLocation>
        <location evidence="1">Membrane</location>
    </subcellularLocation>
</comment>
<dbReference type="PANTHER" id="PTHR37042:SF4">
    <property type="entry name" value="OUTER MEMBRANE PROTEIN RV1973"/>
    <property type="match status" value="1"/>
</dbReference>
<dbReference type="EMBL" id="JAGGMS010000001">
    <property type="protein sequence ID" value="MBP2186047.1"/>
    <property type="molecule type" value="Genomic_DNA"/>
</dbReference>
<evidence type="ECO:0000313" key="4">
    <source>
        <dbReference type="Proteomes" id="UP000741013"/>
    </source>
</evidence>
<evidence type="ECO:0000313" key="3">
    <source>
        <dbReference type="EMBL" id="MBP2186047.1"/>
    </source>
</evidence>
<keyword evidence="2" id="KW-0472">Membrane</keyword>
<dbReference type="InterPro" id="IPR006311">
    <property type="entry name" value="TAT_signal"/>
</dbReference>
<dbReference type="PROSITE" id="PS51318">
    <property type="entry name" value="TAT"/>
    <property type="match status" value="1"/>
</dbReference>
<dbReference type="Proteomes" id="UP000741013">
    <property type="component" value="Unassembled WGS sequence"/>
</dbReference>
<accession>A0ABS4Q2Y4</accession>
<dbReference type="RefSeq" id="WP_282771946.1">
    <property type="nucleotide sequence ID" value="NZ_JAGGMS010000001.1"/>
</dbReference>
<proteinExistence type="predicted"/>
<protein>
    <submittedName>
        <fullName evidence="3">Mce-associated membrane protein</fullName>
    </submittedName>
</protein>
<reference evidence="3 4" key="1">
    <citation type="submission" date="2021-03" db="EMBL/GenBank/DDBJ databases">
        <title>Sequencing the genomes of 1000 actinobacteria strains.</title>
        <authorList>
            <person name="Klenk H.-P."/>
        </authorList>
    </citation>
    <scope>NUCLEOTIDE SEQUENCE [LARGE SCALE GENOMIC DNA]</scope>
    <source>
        <strain evidence="3 4">DSM 45510</strain>
    </source>
</reference>
<name>A0ABS4Q2Y4_9PSEU</name>
<dbReference type="PANTHER" id="PTHR37042">
    <property type="entry name" value="OUTER MEMBRANE PROTEIN RV1973"/>
    <property type="match status" value="1"/>
</dbReference>
<evidence type="ECO:0000256" key="2">
    <source>
        <dbReference type="ARBA" id="ARBA00023136"/>
    </source>
</evidence>
<gene>
    <name evidence="3" type="ORF">JOM49_007573</name>
</gene>
<sequence>MKSVNLRLLRRGLLVAAVLAVAAAAWFGWSWRAAAQDDELTRARERDDVLSTASTALTALNTVDHRTVQFDYDRWLQVSTGQFGKDLAADREEHVRRTGETRTMATASVRQAALVELLPDTARLVAVLDVRIGINDEPPVPNRSRLAVELTRTEQGWKVSAVQAG</sequence>
<comment type="caution">
    <text evidence="3">The sequence shown here is derived from an EMBL/GenBank/DDBJ whole genome shotgun (WGS) entry which is preliminary data.</text>
</comment>
<evidence type="ECO:0000256" key="1">
    <source>
        <dbReference type="ARBA" id="ARBA00004370"/>
    </source>
</evidence>
<keyword evidence="4" id="KW-1185">Reference proteome</keyword>